<keyword evidence="1" id="KW-0812">Transmembrane</keyword>
<gene>
    <name evidence="2" type="ORF">G3T37_09650</name>
</gene>
<evidence type="ECO:0000256" key="1">
    <source>
        <dbReference type="SAM" id="Phobius"/>
    </source>
</evidence>
<evidence type="ECO:0008006" key="4">
    <source>
        <dbReference type="Google" id="ProtNLM"/>
    </source>
</evidence>
<accession>A0A7C9TRX5</accession>
<dbReference type="RefSeq" id="WP_163473441.1">
    <property type="nucleotide sequence ID" value="NZ_JAAGWZ010000002.1"/>
</dbReference>
<reference evidence="2 3" key="1">
    <citation type="journal article" date="2014" name="Int. J. Syst. Evol. Microbiol.">
        <title>Description of Galbitalea soli gen. nov., sp. nov., and Frondihabitans sucicola sp. nov.</title>
        <authorList>
            <person name="Kim S.J."/>
            <person name="Lim J.M."/>
            <person name="Ahn J.H."/>
            <person name="Weon H.Y."/>
            <person name="Hamada M."/>
            <person name="Suzuki K."/>
            <person name="Ahn T.Y."/>
            <person name="Kwon S.W."/>
        </authorList>
    </citation>
    <scope>NUCLEOTIDE SEQUENCE [LARGE SCALE GENOMIC DNA]</scope>
    <source>
        <strain evidence="2 3">NBRC 108727</strain>
    </source>
</reference>
<dbReference type="AlphaFoldDB" id="A0A7C9TRX5"/>
<evidence type="ECO:0000313" key="3">
    <source>
        <dbReference type="Proteomes" id="UP000479756"/>
    </source>
</evidence>
<feature type="transmembrane region" description="Helical" evidence="1">
    <location>
        <begin position="67"/>
        <end position="89"/>
    </location>
</feature>
<sequence>MTEPRLYRRIRRRELHRSRSGATVVTLVVVALLAALIGTECALAALGRPPLLIAPGRLLGLAVSGSAITETAGAVVALLGAVALLLALLPGRRSRHSLAHDRLAVVVDDAVIAGALLRDARRSAALAPDRVAASVSRRRASVRLTPTSGIPIDVAAVRESADSLLAELGASPSVRAVVDIASKGEVGS</sequence>
<dbReference type="EMBL" id="JAAGWZ010000002">
    <property type="protein sequence ID" value="NEM91622.1"/>
    <property type="molecule type" value="Genomic_DNA"/>
</dbReference>
<keyword evidence="1" id="KW-1133">Transmembrane helix</keyword>
<keyword evidence="3" id="KW-1185">Reference proteome</keyword>
<dbReference type="Proteomes" id="UP000479756">
    <property type="component" value="Unassembled WGS sequence"/>
</dbReference>
<comment type="caution">
    <text evidence="2">The sequence shown here is derived from an EMBL/GenBank/DDBJ whole genome shotgun (WGS) entry which is preliminary data.</text>
</comment>
<protein>
    <recommendedName>
        <fullName evidence="4">DNA/RNA endonuclease G</fullName>
    </recommendedName>
</protein>
<keyword evidence="1" id="KW-0472">Membrane</keyword>
<proteinExistence type="predicted"/>
<feature type="transmembrane region" description="Helical" evidence="1">
    <location>
        <begin position="21"/>
        <end position="47"/>
    </location>
</feature>
<name>A0A7C9TRX5_9MICO</name>
<organism evidence="2 3">
    <name type="scientific">Galbitalea soli</name>
    <dbReference type="NCBI Taxonomy" id="1268042"/>
    <lineage>
        <taxon>Bacteria</taxon>
        <taxon>Bacillati</taxon>
        <taxon>Actinomycetota</taxon>
        <taxon>Actinomycetes</taxon>
        <taxon>Micrococcales</taxon>
        <taxon>Microbacteriaceae</taxon>
        <taxon>Galbitalea</taxon>
    </lineage>
</organism>
<evidence type="ECO:0000313" key="2">
    <source>
        <dbReference type="EMBL" id="NEM91622.1"/>
    </source>
</evidence>